<reference evidence="2 3" key="1">
    <citation type="submission" date="2020-08" db="EMBL/GenBank/DDBJ databases">
        <title>Genomic Encyclopedia of Type Strains, Phase IV (KMG-IV): sequencing the most valuable type-strain genomes for metagenomic binning, comparative biology and taxonomic classification.</title>
        <authorList>
            <person name="Goeker M."/>
        </authorList>
    </citation>
    <scope>NUCLEOTIDE SEQUENCE [LARGE SCALE GENOMIC DNA]</scope>
    <source>
        <strain evidence="2 3">DSM 7050</strain>
    </source>
</reference>
<sequence>MPAHRLLTFLSPLLAQALVAFDGGQASLAFDGATRFGPQDRTYIAGTRGSLSSTGPDLGIQAIVLTTMAGTARPELAGSWFNDGFAGTMGELLSAIEDGREPLNGARANLRSLGLTFAAIASTHRGTPVVPGAVRSLAEVKRSAG</sequence>
<dbReference type="Gene3D" id="3.30.360.10">
    <property type="entry name" value="Dihydrodipicolinate Reductase, domain 2"/>
    <property type="match status" value="1"/>
</dbReference>
<comment type="caution">
    <text evidence="2">The sequence shown here is derived from an EMBL/GenBank/DDBJ whole genome shotgun (WGS) entry which is preliminary data.</text>
</comment>
<feature type="chain" id="PRO_5045714393" evidence="1">
    <location>
        <begin position="18"/>
        <end position="145"/>
    </location>
</feature>
<name>A0ABR6L3E4_9HYPH</name>
<evidence type="ECO:0000313" key="2">
    <source>
        <dbReference type="EMBL" id="MBB4651326.1"/>
    </source>
</evidence>
<keyword evidence="1" id="KW-0732">Signal</keyword>
<dbReference type="RefSeq" id="WP_245439591.1">
    <property type="nucleotide sequence ID" value="NZ_BAAAVZ010000015.1"/>
</dbReference>
<protein>
    <submittedName>
        <fullName evidence="2">Dehydrogenase</fullName>
    </submittedName>
</protein>
<gene>
    <name evidence="2" type="ORF">GGQ99_003089</name>
</gene>
<organism evidence="2 3">
    <name type="scientific">Aminobacter niigataensis</name>
    <dbReference type="NCBI Taxonomy" id="83265"/>
    <lineage>
        <taxon>Bacteria</taxon>
        <taxon>Pseudomonadati</taxon>
        <taxon>Pseudomonadota</taxon>
        <taxon>Alphaproteobacteria</taxon>
        <taxon>Hyphomicrobiales</taxon>
        <taxon>Phyllobacteriaceae</taxon>
        <taxon>Aminobacter</taxon>
    </lineage>
</organism>
<proteinExistence type="predicted"/>
<feature type="signal peptide" evidence="1">
    <location>
        <begin position="1"/>
        <end position="17"/>
    </location>
</feature>
<evidence type="ECO:0000313" key="3">
    <source>
        <dbReference type="Proteomes" id="UP000539538"/>
    </source>
</evidence>
<keyword evidence="3" id="KW-1185">Reference proteome</keyword>
<dbReference type="Proteomes" id="UP000539538">
    <property type="component" value="Unassembled WGS sequence"/>
</dbReference>
<dbReference type="EMBL" id="JACHOT010000003">
    <property type="protein sequence ID" value="MBB4651326.1"/>
    <property type="molecule type" value="Genomic_DNA"/>
</dbReference>
<evidence type="ECO:0000256" key="1">
    <source>
        <dbReference type="SAM" id="SignalP"/>
    </source>
</evidence>
<accession>A0ABR6L3E4</accession>